<evidence type="ECO:0000313" key="2">
    <source>
        <dbReference type="Proteomes" id="UP001066276"/>
    </source>
</evidence>
<proteinExistence type="predicted"/>
<keyword evidence="2" id="KW-1185">Reference proteome</keyword>
<protein>
    <submittedName>
        <fullName evidence="1">Uncharacterized protein</fullName>
    </submittedName>
</protein>
<comment type="caution">
    <text evidence="1">The sequence shown here is derived from an EMBL/GenBank/DDBJ whole genome shotgun (WGS) entry which is preliminary data.</text>
</comment>
<sequence length="83" mass="8817">SLEGVAWGQRAPDWSSDSAVWFISAAGAVLSLGSEEEMVKSELAAPRDSTWQAQRVLLSAIAATRVECKTRQNQLPAGETAGN</sequence>
<feature type="non-terminal residue" evidence="1">
    <location>
        <position position="83"/>
    </location>
</feature>
<gene>
    <name evidence="1" type="ORF">NDU88_003015</name>
</gene>
<dbReference type="EMBL" id="JANPWB010000006">
    <property type="protein sequence ID" value="KAJ1177763.1"/>
    <property type="molecule type" value="Genomic_DNA"/>
</dbReference>
<evidence type="ECO:0000313" key="1">
    <source>
        <dbReference type="EMBL" id="KAJ1177763.1"/>
    </source>
</evidence>
<name>A0AAV7TMW0_PLEWA</name>
<dbReference type="Proteomes" id="UP001066276">
    <property type="component" value="Chromosome 3_2"/>
</dbReference>
<reference evidence="1" key="1">
    <citation type="journal article" date="2022" name="bioRxiv">
        <title>Sequencing and chromosome-scale assembly of the giantPleurodeles waltlgenome.</title>
        <authorList>
            <person name="Brown T."/>
            <person name="Elewa A."/>
            <person name="Iarovenko S."/>
            <person name="Subramanian E."/>
            <person name="Araus A.J."/>
            <person name="Petzold A."/>
            <person name="Susuki M."/>
            <person name="Suzuki K.-i.T."/>
            <person name="Hayashi T."/>
            <person name="Toyoda A."/>
            <person name="Oliveira C."/>
            <person name="Osipova E."/>
            <person name="Leigh N.D."/>
            <person name="Simon A."/>
            <person name="Yun M.H."/>
        </authorList>
    </citation>
    <scope>NUCLEOTIDE SEQUENCE</scope>
    <source>
        <strain evidence="1">20211129_DDA</strain>
        <tissue evidence="1">Liver</tissue>
    </source>
</reference>
<feature type="non-terminal residue" evidence="1">
    <location>
        <position position="1"/>
    </location>
</feature>
<accession>A0AAV7TMW0</accession>
<dbReference type="AlphaFoldDB" id="A0AAV7TMW0"/>
<organism evidence="1 2">
    <name type="scientific">Pleurodeles waltl</name>
    <name type="common">Iberian ribbed newt</name>
    <dbReference type="NCBI Taxonomy" id="8319"/>
    <lineage>
        <taxon>Eukaryota</taxon>
        <taxon>Metazoa</taxon>
        <taxon>Chordata</taxon>
        <taxon>Craniata</taxon>
        <taxon>Vertebrata</taxon>
        <taxon>Euteleostomi</taxon>
        <taxon>Amphibia</taxon>
        <taxon>Batrachia</taxon>
        <taxon>Caudata</taxon>
        <taxon>Salamandroidea</taxon>
        <taxon>Salamandridae</taxon>
        <taxon>Pleurodelinae</taxon>
        <taxon>Pleurodeles</taxon>
    </lineage>
</organism>